<dbReference type="Proteomes" id="UP000319732">
    <property type="component" value="Unassembled WGS sequence"/>
</dbReference>
<name>A0A545U5N5_9GAMM</name>
<dbReference type="PANTHER" id="PTHR43298">
    <property type="entry name" value="MULTIDRUG RESISTANCE PROTEIN NORM-RELATED"/>
    <property type="match status" value="1"/>
</dbReference>
<feature type="transmembrane region" description="Helical" evidence="10">
    <location>
        <begin position="399"/>
        <end position="420"/>
    </location>
</feature>
<protein>
    <recommendedName>
        <fullName evidence="9">Multidrug-efflux transporter</fullName>
    </recommendedName>
</protein>
<reference evidence="11 12" key="1">
    <citation type="submission" date="2019-06" db="EMBL/GenBank/DDBJ databases">
        <title>Whole genome sequence for Cellvibrionaceae sp. R142.</title>
        <authorList>
            <person name="Wang G."/>
        </authorList>
    </citation>
    <scope>NUCLEOTIDE SEQUENCE [LARGE SCALE GENOMIC DNA]</scope>
    <source>
        <strain evidence="11 12">R142</strain>
    </source>
</reference>
<evidence type="ECO:0000313" key="11">
    <source>
        <dbReference type="EMBL" id="TQV84779.1"/>
    </source>
</evidence>
<dbReference type="EMBL" id="VHSG01000005">
    <property type="protein sequence ID" value="TQV84779.1"/>
    <property type="molecule type" value="Genomic_DNA"/>
</dbReference>
<keyword evidence="5 10" id="KW-0812">Transmembrane</keyword>
<feature type="transmembrane region" description="Helical" evidence="10">
    <location>
        <begin position="144"/>
        <end position="161"/>
    </location>
</feature>
<evidence type="ECO:0000256" key="2">
    <source>
        <dbReference type="ARBA" id="ARBA00022448"/>
    </source>
</evidence>
<feature type="transmembrane region" description="Helical" evidence="10">
    <location>
        <begin position="371"/>
        <end position="392"/>
    </location>
</feature>
<gene>
    <name evidence="11" type="ORF">FKG94_04480</name>
</gene>
<evidence type="ECO:0000256" key="6">
    <source>
        <dbReference type="ARBA" id="ARBA00022989"/>
    </source>
</evidence>
<keyword evidence="6 10" id="KW-1133">Transmembrane helix</keyword>
<dbReference type="GO" id="GO:0005886">
    <property type="term" value="C:plasma membrane"/>
    <property type="evidence" value="ECO:0007669"/>
    <property type="project" value="UniProtKB-SubCell"/>
</dbReference>
<dbReference type="OrthoDB" id="9780160at2"/>
<evidence type="ECO:0000256" key="8">
    <source>
        <dbReference type="ARBA" id="ARBA00023136"/>
    </source>
</evidence>
<dbReference type="GO" id="GO:0015297">
    <property type="term" value="F:antiporter activity"/>
    <property type="evidence" value="ECO:0007669"/>
    <property type="project" value="UniProtKB-KW"/>
</dbReference>
<keyword evidence="2" id="KW-0813">Transport</keyword>
<evidence type="ECO:0000256" key="7">
    <source>
        <dbReference type="ARBA" id="ARBA00023065"/>
    </source>
</evidence>
<feature type="transmembrane region" description="Helical" evidence="10">
    <location>
        <begin position="102"/>
        <end position="124"/>
    </location>
</feature>
<evidence type="ECO:0000313" key="12">
    <source>
        <dbReference type="Proteomes" id="UP000319732"/>
    </source>
</evidence>
<keyword evidence="8 10" id="KW-0472">Membrane</keyword>
<keyword evidence="7" id="KW-0406">Ion transport</keyword>
<feature type="transmembrane region" description="Helical" evidence="10">
    <location>
        <begin position="327"/>
        <end position="351"/>
    </location>
</feature>
<evidence type="ECO:0000256" key="3">
    <source>
        <dbReference type="ARBA" id="ARBA00022449"/>
    </source>
</evidence>
<sequence length="476" mass="50937">MDQEHQPIPQAGQPLRQRWQGEIRVLAVLGGPIVVTQLLQMATGVVDTIMSGRASAQDLAGVSIGVSLWIPIFLFSLGTLMALTPVVAHARGAQQDDEIAPAVYQGFWISLLASVLIVALLVNIDPVLGWINVNDEIRPITAGYLYAMAFGMPAILGFNVLRAYADGLSLTRPAMIASIISLAVNVPLNYVLIYGKLGFPAFGGVGCGWASAAALWVSFAVMIGYVALARGFRGTWLFTRVHPPQWQQIKALLKLGVPIGCSYLVESSMFSVIALFLAVYGAVVVASHQIALNVASLVFMIPLSLGLALTIRVGFLSGAGQPLAARFSAFTGVALALIYGTVSAVCLWVFAPTIVSWYTPEYQVQRLAAELLVLAAVFQLTDAVQVTCAGALRGYKDTAVPMVMTVVAFWLLCLPLGYGLGMTDWFGPALQARGFWIGLVLGLSVAAVFLSTRLYLLSRRRILPPQTGHGFSAQVR</sequence>
<dbReference type="CDD" id="cd13131">
    <property type="entry name" value="MATE_NorM_like"/>
    <property type="match status" value="1"/>
</dbReference>
<keyword evidence="12" id="KW-1185">Reference proteome</keyword>
<dbReference type="AlphaFoldDB" id="A0A545U5N5"/>
<dbReference type="InterPro" id="IPR048279">
    <property type="entry name" value="MdtK-like"/>
</dbReference>
<dbReference type="InterPro" id="IPR050222">
    <property type="entry name" value="MATE_MdtK"/>
</dbReference>
<evidence type="ECO:0000256" key="10">
    <source>
        <dbReference type="SAM" id="Phobius"/>
    </source>
</evidence>
<evidence type="ECO:0000256" key="9">
    <source>
        <dbReference type="ARBA" id="ARBA00031636"/>
    </source>
</evidence>
<dbReference type="NCBIfam" id="TIGR00797">
    <property type="entry name" value="matE"/>
    <property type="match status" value="1"/>
</dbReference>
<comment type="subcellular location">
    <subcellularLocation>
        <location evidence="1">Cell inner membrane</location>
        <topology evidence="1">Multi-pass membrane protein</topology>
    </subcellularLocation>
</comment>
<evidence type="ECO:0000256" key="5">
    <source>
        <dbReference type="ARBA" id="ARBA00022692"/>
    </source>
</evidence>
<feature type="transmembrane region" description="Helical" evidence="10">
    <location>
        <begin position="213"/>
        <end position="232"/>
    </location>
</feature>
<dbReference type="GO" id="GO:0042910">
    <property type="term" value="F:xenobiotic transmembrane transporter activity"/>
    <property type="evidence" value="ECO:0007669"/>
    <property type="project" value="InterPro"/>
</dbReference>
<organism evidence="11 12">
    <name type="scientific">Exilibacterium tricleocarpae</name>
    <dbReference type="NCBI Taxonomy" id="2591008"/>
    <lineage>
        <taxon>Bacteria</taxon>
        <taxon>Pseudomonadati</taxon>
        <taxon>Pseudomonadota</taxon>
        <taxon>Gammaproteobacteria</taxon>
        <taxon>Cellvibrionales</taxon>
        <taxon>Cellvibrionaceae</taxon>
        <taxon>Exilibacterium</taxon>
    </lineage>
</organism>
<evidence type="ECO:0000256" key="1">
    <source>
        <dbReference type="ARBA" id="ARBA00004429"/>
    </source>
</evidence>
<feature type="transmembrane region" description="Helical" evidence="10">
    <location>
        <begin position="25"/>
        <end position="46"/>
    </location>
</feature>
<feature type="transmembrane region" description="Helical" evidence="10">
    <location>
        <begin position="435"/>
        <end position="456"/>
    </location>
</feature>
<dbReference type="PANTHER" id="PTHR43298:SF2">
    <property type="entry name" value="FMN_FAD EXPORTER YEEO-RELATED"/>
    <property type="match status" value="1"/>
</dbReference>
<dbReference type="InterPro" id="IPR002528">
    <property type="entry name" value="MATE_fam"/>
</dbReference>
<dbReference type="Pfam" id="PF01554">
    <property type="entry name" value="MatE"/>
    <property type="match status" value="2"/>
</dbReference>
<evidence type="ECO:0000256" key="4">
    <source>
        <dbReference type="ARBA" id="ARBA00022475"/>
    </source>
</evidence>
<comment type="caution">
    <text evidence="11">The sequence shown here is derived from an EMBL/GenBank/DDBJ whole genome shotgun (WGS) entry which is preliminary data.</text>
</comment>
<proteinExistence type="predicted"/>
<dbReference type="GO" id="GO:0006811">
    <property type="term" value="P:monoatomic ion transport"/>
    <property type="evidence" value="ECO:0007669"/>
    <property type="project" value="UniProtKB-KW"/>
</dbReference>
<dbReference type="RefSeq" id="WP_142902985.1">
    <property type="nucleotide sequence ID" value="NZ_ML660088.1"/>
</dbReference>
<feature type="transmembrane region" description="Helical" evidence="10">
    <location>
        <begin position="252"/>
        <end position="278"/>
    </location>
</feature>
<feature type="transmembrane region" description="Helical" evidence="10">
    <location>
        <begin position="290"/>
        <end position="315"/>
    </location>
</feature>
<feature type="transmembrane region" description="Helical" evidence="10">
    <location>
        <begin position="173"/>
        <end position="193"/>
    </location>
</feature>
<dbReference type="PIRSF" id="PIRSF006603">
    <property type="entry name" value="DinF"/>
    <property type="match status" value="1"/>
</dbReference>
<keyword evidence="4" id="KW-1003">Cell membrane</keyword>
<accession>A0A545U5N5</accession>
<feature type="transmembrane region" description="Helical" evidence="10">
    <location>
        <begin position="66"/>
        <end position="90"/>
    </location>
</feature>
<keyword evidence="3" id="KW-0050">Antiport</keyword>